<dbReference type="SUPFAM" id="SSF46785">
    <property type="entry name" value="Winged helix' DNA-binding domain"/>
    <property type="match status" value="1"/>
</dbReference>
<dbReference type="STRING" id="1424294.Gferi_20365"/>
<evidence type="ECO:0000256" key="2">
    <source>
        <dbReference type="ARBA" id="ARBA00023125"/>
    </source>
</evidence>
<accession>A0A1D8GL97</accession>
<evidence type="ECO:0000313" key="6">
    <source>
        <dbReference type="Proteomes" id="UP000095743"/>
    </source>
</evidence>
<dbReference type="RefSeq" id="WP_069979779.1">
    <property type="nucleotide sequence ID" value="NZ_CP017269.1"/>
</dbReference>
<evidence type="ECO:0000259" key="4">
    <source>
        <dbReference type="PROSITE" id="PS50995"/>
    </source>
</evidence>
<dbReference type="InterPro" id="IPR000835">
    <property type="entry name" value="HTH_MarR-typ"/>
</dbReference>
<reference evidence="5 6" key="1">
    <citation type="submission" date="2016-09" db="EMBL/GenBank/DDBJ databases">
        <title>Genomic analysis reveals versatility of anaerobic energy metabolism of Geosporobacter ferrireducens IRF9 of phylum Firmicutes.</title>
        <authorList>
            <person name="Kim S.-J."/>
        </authorList>
    </citation>
    <scope>NUCLEOTIDE SEQUENCE [LARGE SCALE GENOMIC DNA]</scope>
    <source>
        <strain evidence="5 6">IRF9</strain>
    </source>
</reference>
<keyword evidence="6" id="KW-1185">Reference proteome</keyword>
<dbReference type="KEGG" id="gfe:Gferi_20365"/>
<name>A0A1D8GL97_9FIRM</name>
<protein>
    <submittedName>
        <fullName evidence="5">MarR family transcriptional regulator</fullName>
    </submittedName>
</protein>
<evidence type="ECO:0000256" key="3">
    <source>
        <dbReference type="ARBA" id="ARBA00023163"/>
    </source>
</evidence>
<dbReference type="PANTHER" id="PTHR42756">
    <property type="entry name" value="TRANSCRIPTIONAL REGULATOR, MARR"/>
    <property type="match status" value="1"/>
</dbReference>
<dbReference type="Pfam" id="PF12802">
    <property type="entry name" value="MarR_2"/>
    <property type="match status" value="1"/>
</dbReference>
<dbReference type="GO" id="GO:0003700">
    <property type="term" value="F:DNA-binding transcription factor activity"/>
    <property type="evidence" value="ECO:0007669"/>
    <property type="project" value="InterPro"/>
</dbReference>
<dbReference type="InterPro" id="IPR036390">
    <property type="entry name" value="WH_DNA-bd_sf"/>
</dbReference>
<dbReference type="Gene3D" id="1.10.10.10">
    <property type="entry name" value="Winged helix-like DNA-binding domain superfamily/Winged helix DNA-binding domain"/>
    <property type="match status" value="1"/>
</dbReference>
<feature type="domain" description="HTH marR-type" evidence="4">
    <location>
        <begin position="4"/>
        <end position="136"/>
    </location>
</feature>
<dbReference type="EMBL" id="CP017269">
    <property type="protein sequence ID" value="AOT71682.1"/>
    <property type="molecule type" value="Genomic_DNA"/>
</dbReference>
<gene>
    <name evidence="5" type="ORF">Gferi_20365</name>
</gene>
<keyword evidence="1" id="KW-0805">Transcription regulation</keyword>
<dbReference type="PANTHER" id="PTHR42756:SF1">
    <property type="entry name" value="TRANSCRIPTIONAL REPRESSOR OF EMRAB OPERON"/>
    <property type="match status" value="1"/>
</dbReference>
<sequence>MKHADKLRELIRLFIRNLEILEKSEASCCGITIGQCHAIVEIGRAQKISLNELALLLNLDNSTMSRTVNNLVQQDLAEREIDATDRRFVGINLTEKGSDVFNGIEEEMTIYFNKVLSDIPEDKRDQVIESLELLLDAVKKNKCCL</sequence>
<dbReference type="OrthoDB" id="1853358at2"/>
<dbReference type="InterPro" id="IPR036388">
    <property type="entry name" value="WH-like_DNA-bd_sf"/>
</dbReference>
<dbReference type="PROSITE" id="PS50995">
    <property type="entry name" value="HTH_MARR_2"/>
    <property type="match status" value="1"/>
</dbReference>
<dbReference type="SMART" id="SM00347">
    <property type="entry name" value="HTH_MARR"/>
    <property type="match status" value="1"/>
</dbReference>
<organism evidence="5 6">
    <name type="scientific">Geosporobacter ferrireducens</name>
    <dbReference type="NCBI Taxonomy" id="1424294"/>
    <lineage>
        <taxon>Bacteria</taxon>
        <taxon>Bacillati</taxon>
        <taxon>Bacillota</taxon>
        <taxon>Clostridia</taxon>
        <taxon>Peptostreptococcales</taxon>
        <taxon>Thermotaleaceae</taxon>
        <taxon>Geosporobacter</taxon>
    </lineage>
</organism>
<dbReference type="PRINTS" id="PR00598">
    <property type="entry name" value="HTHMARR"/>
</dbReference>
<dbReference type="GO" id="GO:0003677">
    <property type="term" value="F:DNA binding"/>
    <property type="evidence" value="ECO:0007669"/>
    <property type="project" value="UniProtKB-KW"/>
</dbReference>
<evidence type="ECO:0000256" key="1">
    <source>
        <dbReference type="ARBA" id="ARBA00023015"/>
    </source>
</evidence>
<dbReference type="AlphaFoldDB" id="A0A1D8GL97"/>
<proteinExistence type="predicted"/>
<evidence type="ECO:0000313" key="5">
    <source>
        <dbReference type="EMBL" id="AOT71682.1"/>
    </source>
</evidence>
<dbReference type="Proteomes" id="UP000095743">
    <property type="component" value="Chromosome"/>
</dbReference>
<keyword evidence="2" id="KW-0238">DNA-binding</keyword>
<keyword evidence="3" id="KW-0804">Transcription</keyword>